<accession>A0A0H5CJY8</accession>
<evidence type="ECO:0000313" key="2">
    <source>
        <dbReference type="Proteomes" id="UP000038830"/>
    </source>
</evidence>
<dbReference type="EMBL" id="CDQK01000007">
    <property type="protein sequence ID" value="CEP24789.1"/>
    <property type="molecule type" value="Genomic_DNA"/>
</dbReference>
<gene>
    <name evidence="1" type="ORF">BN1211_5706</name>
</gene>
<sequence length="80" mass="9010">MKDILSDPMTSKYSRTISTGDSRGRVYSMTINGRLLHQVDGMIAQENGQEKFAEIYTLDSDFATNPHIESVRGVLQNDEE</sequence>
<dbReference type="AlphaFoldDB" id="A0A0H5CJY8"/>
<organism evidence="1 2">
    <name type="scientific">Cyberlindnera jadinii (strain ATCC 18201 / CBS 1600 / BCRC 20928 / JCM 3617 / NBRC 0987 / NRRL Y-1542)</name>
    <name type="common">Torula yeast</name>
    <name type="synonym">Candida utilis</name>
    <dbReference type="NCBI Taxonomy" id="983966"/>
    <lineage>
        <taxon>Eukaryota</taxon>
        <taxon>Fungi</taxon>
        <taxon>Dikarya</taxon>
        <taxon>Ascomycota</taxon>
        <taxon>Saccharomycotina</taxon>
        <taxon>Saccharomycetes</taxon>
        <taxon>Phaffomycetales</taxon>
        <taxon>Phaffomycetaceae</taxon>
        <taxon>Cyberlindnera</taxon>
    </lineage>
</organism>
<evidence type="ECO:0000313" key="1">
    <source>
        <dbReference type="EMBL" id="CEP24789.1"/>
    </source>
</evidence>
<dbReference type="Proteomes" id="UP000038830">
    <property type="component" value="Unassembled WGS sequence"/>
</dbReference>
<reference evidence="2" key="1">
    <citation type="journal article" date="2015" name="J. Biotechnol.">
        <title>The structure of the Cyberlindnera jadinii genome and its relation to Candida utilis analyzed by the occurrence of single nucleotide polymorphisms.</title>
        <authorList>
            <person name="Rupp O."/>
            <person name="Brinkrolf K."/>
            <person name="Buerth C."/>
            <person name="Kunigo M."/>
            <person name="Schneider J."/>
            <person name="Jaenicke S."/>
            <person name="Goesmann A."/>
            <person name="Puehler A."/>
            <person name="Jaeger K.-E."/>
            <person name="Ernst J.F."/>
        </authorList>
    </citation>
    <scope>NUCLEOTIDE SEQUENCE [LARGE SCALE GENOMIC DNA]</scope>
    <source>
        <strain evidence="2">ATCC 18201 / CBS 1600 / BCRC 20928 / JCM 3617 / NBRC 0987 / NRRL Y-1542</strain>
    </source>
</reference>
<proteinExistence type="predicted"/>
<name>A0A0H5CJY8_CYBJN</name>
<protein>
    <submittedName>
        <fullName evidence="1">Uncharacterized protein</fullName>
    </submittedName>
</protein>